<proteinExistence type="predicted"/>
<dbReference type="EMBL" id="BOOY01000041">
    <property type="protein sequence ID" value="GIJ06399.1"/>
    <property type="molecule type" value="Genomic_DNA"/>
</dbReference>
<dbReference type="Proteomes" id="UP000652013">
    <property type="component" value="Unassembled WGS sequence"/>
</dbReference>
<evidence type="ECO:0000256" key="1">
    <source>
        <dbReference type="SAM" id="MobiDB-lite"/>
    </source>
</evidence>
<reference evidence="2" key="1">
    <citation type="submission" date="2021-01" db="EMBL/GenBank/DDBJ databases">
        <title>Whole genome shotgun sequence of Spirilliplanes yamanashiensis NBRC 15828.</title>
        <authorList>
            <person name="Komaki H."/>
            <person name="Tamura T."/>
        </authorList>
    </citation>
    <scope>NUCLEOTIDE SEQUENCE</scope>
    <source>
        <strain evidence="2">NBRC 15828</strain>
    </source>
</reference>
<feature type="compositionally biased region" description="Basic and acidic residues" evidence="1">
    <location>
        <begin position="79"/>
        <end position="88"/>
    </location>
</feature>
<evidence type="ECO:0000313" key="2">
    <source>
        <dbReference type="EMBL" id="GIJ06399.1"/>
    </source>
</evidence>
<evidence type="ECO:0000313" key="3">
    <source>
        <dbReference type="Proteomes" id="UP000652013"/>
    </source>
</evidence>
<organism evidence="2 3">
    <name type="scientific">Spirilliplanes yamanashiensis</name>
    <dbReference type="NCBI Taxonomy" id="42233"/>
    <lineage>
        <taxon>Bacteria</taxon>
        <taxon>Bacillati</taxon>
        <taxon>Actinomycetota</taxon>
        <taxon>Actinomycetes</taxon>
        <taxon>Micromonosporales</taxon>
        <taxon>Micromonosporaceae</taxon>
        <taxon>Spirilliplanes</taxon>
    </lineage>
</organism>
<comment type="caution">
    <text evidence="2">The sequence shown here is derived from an EMBL/GenBank/DDBJ whole genome shotgun (WGS) entry which is preliminary data.</text>
</comment>
<protein>
    <submittedName>
        <fullName evidence="2">Uncharacterized protein</fullName>
    </submittedName>
</protein>
<accession>A0A8J3YEF0</accession>
<gene>
    <name evidence="2" type="ORF">Sya03_57510</name>
</gene>
<sequence length="119" mass="13023">MRRGNARSREVVVAVARGCVLAAGRRAGPRRAGGKAKLEKILAAGHQMFSSRLAPGPRGGQRDLPARAPARRVPPCARSPRDNSLRPHRCLYDSGRRLNPMSDRLQHLQEVIGRHTAAH</sequence>
<feature type="region of interest" description="Disordered" evidence="1">
    <location>
        <begin position="50"/>
        <end position="88"/>
    </location>
</feature>
<feature type="compositionally biased region" description="Low complexity" evidence="1">
    <location>
        <begin position="66"/>
        <end position="78"/>
    </location>
</feature>
<keyword evidence="3" id="KW-1185">Reference proteome</keyword>
<dbReference type="AlphaFoldDB" id="A0A8J3YEF0"/>
<name>A0A8J3YEF0_9ACTN</name>